<organism evidence="1">
    <name type="scientific">marine sediment metagenome</name>
    <dbReference type="NCBI Taxonomy" id="412755"/>
    <lineage>
        <taxon>unclassified sequences</taxon>
        <taxon>metagenomes</taxon>
        <taxon>ecological metagenomes</taxon>
    </lineage>
</organism>
<dbReference type="InterPro" id="IPR036034">
    <property type="entry name" value="PDZ_sf"/>
</dbReference>
<dbReference type="AlphaFoldDB" id="X1EQT0"/>
<dbReference type="InterPro" id="IPR046255">
    <property type="entry name" value="DUF6288"/>
</dbReference>
<dbReference type="Gene3D" id="2.30.42.10">
    <property type="match status" value="1"/>
</dbReference>
<comment type="caution">
    <text evidence="1">The sequence shown here is derived from an EMBL/GenBank/DDBJ whole genome shotgun (WGS) entry which is preliminary data.</text>
</comment>
<proteinExistence type="predicted"/>
<gene>
    <name evidence="1" type="ORF">S03H2_24158</name>
</gene>
<feature type="non-terminal residue" evidence="1">
    <location>
        <position position="1"/>
    </location>
</feature>
<dbReference type="Pfam" id="PF19805">
    <property type="entry name" value="DUF6288"/>
    <property type="match status" value="1"/>
</dbReference>
<feature type="non-terminal residue" evidence="1">
    <location>
        <position position="206"/>
    </location>
</feature>
<evidence type="ECO:0008006" key="2">
    <source>
        <dbReference type="Google" id="ProtNLM"/>
    </source>
</evidence>
<name>X1EQT0_9ZZZZ</name>
<evidence type="ECO:0000313" key="1">
    <source>
        <dbReference type="EMBL" id="GAH35761.1"/>
    </source>
</evidence>
<sequence>GSPADGVVNVGDVILGVHGRGFSGDARISFGKAITKAEKTENSGKLPLILWRNGKIERVAVQLQTMGSYSPTAPFDCPKSKKILEFSCAALAKKIKANPTGGPVISRALNALLLLASGDDKYLPVVKKQAKILSQTGQSSRLGTWNAGFVNIFLAEYVLATGDRSSIAQGLKNITTLAVDGQGLVGSYGHKFADLKTKRLRANSGL</sequence>
<accession>X1EQT0</accession>
<dbReference type="EMBL" id="BARU01013343">
    <property type="protein sequence ID" value="GAH35761.1"/>
    <property type="molecule type" value="Genomic_DNA"/>
</dbReference>
<dbReference type="SUPFAM" id="SSF50156">
    <property type="entry name" value="PDZ domain-like"/>
    <property type="match status" value="1"/>
</dbReference>
<reference evidence="1" key="1">
    <citation type="journal article" date="2014" name="Front. Microbiol.">
        <title>High frequency of phylogenetically diverse reductive dehalogenase-homologous genes in deep subseafloor sedimentary metagenomes.</title>
        <authorList>
            <person name="Kawai M."/>
            <person name="Futagami T."/>
            <person name="Toyoda A."/>
            <person name="Takaki Y."/>
            <person name="Nishi S."/>
            <person name="Hori S."/>
            <person name="Arai W."/>
            <person name="Tsubouchi T."/>
            <person name="Morono Y."/>
            <person name="Uchiyama I."/>
            <person name="Ito T."/>
            <person name="Fujiyama A."/>
            <person name="Inagaki F."/>
            <person name="Takami H."/>
        </authorList>
    </citation>
    <scope>NUCLEOTIDE SEQUENCE</scope>
    <source>
        <strain evidence="1">Expedition CK06-06</strain>
    </source>
</reference>
<protein>
    <recommendedName>
        <fullName evidence="2">PDZ domain-containing protein</fullName>
    </recommendedName>
</protein>